<accession>A0AA90UE91</accession>
<dbReference type="EMBL" id="VZCW01000108">
    <property type="protein sequence ID" value="MQN12105.1"/>
    <property type="molecule type" value="Genomic_DNA"/>
</dbReference>
<gene>
    <name evidence="2" type="ORF">F7D95_04565</name>
</gene>
<feature type="region of interest" description="Disordered" evidence="1">
    <location>
        <begin position="390"/>
        <end position="431"/>
    </location>
</feature>
<feature type="compositionally biased region" description="Pro residues" evidence="1">
    <location>
        <begin position="399"/>
        <end position="417"/>
    </location>
</feature>
<name>A0AA90UE91_9BACT</name>
<dbReference type="Proteomes" id="UP000442105">
    <property type="component" value="Unassembled WGS sequence"/>
</dbReference>
<proteinExistence type="predicted"/>
<protein>
    <recommendedName>
        <fullName evidence="4">Major fimbrial subunit protein N-terminal domain-containing protein</fullName>
    </recommendedName>
</protein>
<evidence type="ECO:0000256" key="1">
    <source>
        <dbReference type="SAM" id="MobiDB-lite"/>
    </source>
</evidence>
<evidence type="ECO:0008006" key="4">
    <source>
        <dbReference type="Google" id="ProtNLM"/>
    </source>
</evidence>
<evidence type="ECO:0000313" key="2">
    <source>
        <dbReference type="EMBL" id="MQN12105.1"/>
    </source>
</evidence>
<dbReference type="AlphaFoldDB" id="A0AA90UE91"/>
<dbReference type="RefSeq" id="WP_153128107.1">
    <property type="nucleotide sequence ID" value="NZ_VZCW01000108.1"/>
</dbReference>
<sequence length="450" mass="48605">MFLALAAGSLLFSACSSDDAILNGNAQDGAAQQIVLQVTSGGDGLTTRAGRPLYSSAALQAIDNVRVLVYKDKAGATDDKTIVYDSQKSLDWTKSLEYDTNGHGRRLTITLKGKDKIEDAGDYKIVAVGYSNNSDYTFEKDVKAETSLKGKPYSDITATLAAGKDAEEVFAGEAKLTIDADKKISNKTNGEDGVAVTLHRQVAGGFGYFMNIPAHINGVEAKTLRLVVRSKNDVLTFNSFNSDFTTSNNNLKYVVNGSTSKSAPTSDANFSNNDAAYTLYSIDLTKWFPGGDKNKDGFLNKDDNNWTHLKSVKVALVKGSVFAGKFIVPFALTAGKNTMELQLLDKDKNILKVWNVTIPEANKTDGNGVKDESLSVFNVVRNHMYNIGVKVNQNINPGPGKPDPDPTPGPDPDPVTPNPGTDQPEDLSKGQNLVLKVNDNWETIHQLVIE</sequence>
<comment type="caution">
    <text evidence="2">The sequence shown here is derived from an EMBL/GenBank/DDBJ whole genome shotgun (WGS) entry which is preliminary data.</text>
</comment>
<reference evidence="3" key="1">
    <citation type="submission" date="2019-09" db="EMBL/GenBank/DDBJ databases">
        <title>Distinct polysaccharide growth profiles of human intestinal Prevotella copri isolates.</title>
        <authorList>
            <person name="Fehlner-Peach H."/>
            <person name="Magnabosco C."/>
            <person name="Raghavan V."/>
            <person name="Scher J.U."/>
            <person name="Tett A."/>
            <person name="Cox L.M."/>
            <person name="Gottsegen C."/>
            <person name="Watters A."/>
            <person name="Wiltshire- Gordon J.D."/>
            <person name="Segata N."/>
            <person name="Bonneau R."/>
            <person name="Littman D.R."/>
        </authorList>
    </citation>
    <scope>NUCLEOTIDE SEQUENCE [LARGE SCALE GENOMIC DNA]</scope>
    <source>
        <strain evidence="3">iAQ1179</strain>
    </source>
</reference>
<evidence type="ECO:0000313" key="3">
    <source>
        <dbReference type="Proteomes" id="UP000442105"/>
    </source>
</evidence>
<organism evidence="2 3">
    <name type="scientific">Segatella copri</name>
    <dbReference type="NCBI Taxonomy" id="165179"/>
    <lineage>
        <taxon>Bacteria</taxon>
        <taxon>Pseudomonadati</taxon>
        <taxon>Bacteroidota</taxon>
        <taxon>Bacteroidia</taxon>
        <taxon>Bacteroidales</taxon>
        <taxon>Prevotellaceae</taxon>
        <taxon>Segatella</taxon>
    </lineage>
</organism>